<evidence type="ECO:0000313" key="5">
    <source>
        <dbReference type="EMBL" id="MDP1521449.1"/>
    </source>
</evidence>
<proteinExistence type="predicted"/>
<accession>A0AAW8B9F0</accession>
<dbReference type="GO" id="GO:0005829">
    <property type="term" value="C:cytosol"/>
    <property type="evidence" value="ECO:0007669"/>
    <property type="project" value="TreeGrafter"/>
</dbReference>
<dbReference type="AlphaFoldDB" id="A0AAW8B9F0"/>
<dbReference type="SMART" id="SM00342">
    <property type="entry name" value="HTH_ARAC"/>
    <property type="match status" value="1"/>
</dbReference>
<organism evidence="5 6">
    <name type="scientific">Porticoccus litoralis</name>
    <dbReference type="NCBI Taxonomy" id="434086"/>
    <lineage>
        <taxon>Bacteria</taxon>
        <taxon>Pseudomonadati</taxon>
        <taxon>Pseudomonadota</taxon>
        <taxon>Gammaproteobacteria</taxon>
        <taxon>Cellvibrionales</taxon>
        <taxon>Porticoccaceae</taxon>
        <taxon>Porticoccus</taxon>
    </lineage>
</organism>
<dbReference type="Gene3D" id="1.10.10.60">
    <property type="entry name" value="Homeodomain-like"/>
    <property type="match status" value="1"/>
</dbReference>
<comment type="caution">
    <text evidence="5">The sequence shown here is derived from an EMBL/GenBank/DDBJ whole genome shotgun (WGS) entry which is preliminary data.</text>
</comment>
<dbReference type="PROSITE" id="PS01124">
    <property type="entry name" value="HTH_ARAC_FAMILY_2"/>
    <property type="match status" value="1"/>
</dbReference>
<dbReference type="PANTHER" id="PTHR47894">
    <property type="entry name" value="HTH-TYPE TRANSCRIPTIONAL REGULATOR GADX"/>
    <property type="match status" value="1"/>
</dbReference>
<keyword evidence="2" id="KW-0238">DNA-binding</keyword>
<evidence type="ECO:0000313" key="6">
    <source>
        <dbReference type="Proteomes" id="UP001178354"/>
    </source>
</evidence>
<dbReference type="Proteomes" id="UP001178354">
    <property type="component" value="Unassembled WGS sequence"/>
</dbReference>
<dbReference type="InterPro" id="IPR009057">
    <property type="entry name" value="Homeodomain-like_sf"/>
</dbReference>
<keyword evidence="1" id="KW-0805">Transcription regulation</keyword>
<dbReference type="PANTHER" id="PTHR47894:SF1">
    <property type="entry name" value="HTH-TYPE TRANSCRIPTIONAL REGULATOR VQSM"/>
    <property type="match status" value="1"/>
</dbReference>
<dbReference type="RefSeq" id="WP_305171113.1">
    <property type="nucleotide sequence ID" value="NZ_JAUUUU010000007.1"/>
</dbReference>
<keyword evidence="3" id="KW-0804">Transcription</keyword>
<dbReference type="Pfam" id="PF12833">
    <property type="entry name" value="HTH_18"/>
    <property type="match status" value="1"/>
</dbReference>
<dbReference type="SUPFAM" id="SSF46689">
    <property type="entry name" value="Homeodomain-like"/>
    <property type="match status" value="1"/>
</dbReference>
<dbReference type="InterPro" id="IPR032687">
    <property type="entry name" value="AraC-type_N"/>
</dbReference>
<evidence type="ECO:0000256" key="2">
    <source>
        <dbReference type="ARBA" id="ARBA00023125"/>
    </source>
</evidence>
<dbReference type="GO" id="GO:0003700">
    <property type="term" value="F:DNA-binding transcription factor activity"/>
    <property type="evidence" value="ECO:0007669"/>
    <property type="project" value="InterPro"/>
</dbReference>
<reference evidence="5" key="2">
    <citation type="submission" date="2023-08" db="EMBL/GenBank/DDBJ databases">
        <authorList>
            <person name="Luo J."/>
        </authorList>
    </citation>
    <scope>NUCLEOTIDE SEQUENCE</scope>
    <source>
        <strain evidence="5">DSM 25064</strain>
    </source>
</reference>
<evidence type="ECO:0000259" key="4">
    <source>
        <dbReference type="PROSITE" id="PS01124"/>
    </source>
</evidence>
<evidence type="ECO:0000256" key="3">
    <source>
        <dbReference type="ARBA" id="ARBA00023163"/>
    </source>
</evidence>
<dbReference type="InterPro" id="IPR018060">
    <property type="entry name" value="HTH_AraC"/>
</dbReference>
<name>A0AAW8B9F0_9GAMM</name>
<evidence type="ECO:0000256" key="1">
    <source>
        <dbReference type="ARBA" id="ARBA00023015"/>
    </source>
</evidence>
<sequence>MLARAGINPAIVEGSTDRVHTDQVARLFRLVQQQLNDEFMGFTARPCKYGVFAMVCDLVRHCKTLGEMLEKVVEFYNLITDEIHMQLDYTDTSVCLNIALRQPTLDSDHFLTEFLLVIWHRFPSWYIGEAIRLRETRFIHAAPEHRNELRIMFPGNVLFNQPGNGLLFDQQYLDKPLVRTNRELETFLANNPADIMTIPGEDNSLEAQIERMLLRFNHSRLVFPKTEELAQQMGVLPLTLYRRLQREGTSYQKIKDNIRREVAIDKLVNDNLSVDEVSDIVGFEEPRSFTRAFKQWTGLSPRNYCKYHRG</sequence>
<reference evidence="5" key="1">
    <citation type="journal article" date="2010" name="Int. J. Syst. Evol. Microbiol.">
        <title>Porticoccus litoralis gen. nov., sp. nov., a gammaproteobacterium isolated from the Yellow Sea.</title>
        <authorList>
            <person name="Oh H.M."/>
            <person name="Kim H."/>
            <person name="Kim K.M."/>
            <person name="Min G.S."/>
            <person name="Cho J.C."/>
        </authorList>
    </citation>
    <scope>NUCLEOTIDE SEQUENCE</scope>
    <source>
        <strain evidence="5">DSM 25064</strain>
    </source>
</reference>
<protein>
    <submittedName>
        <fullName evidence="5">AraC family transcriptional regulator</fullName>
    </submittedName>
</protein>
<keyword evidence="6" id="KW-1185">Reference proteome</keyword>
<feature type="domain" description="HTH araC/xylS-type" evidence="4">
    <location>
        <begin position="203"/>
        <end position="307"/>
    </location>
</feature>
<dbReference type="EMBL" id="JAUUUU010000007">
    <property type="protein sequence ID" value="MDP1521449.1"/>
    <property type="molecule type" value="Genomic_DNA"/>
</dbReference>
<dbReference type="GO" id="GO:0000976">
    <property type="term" value="F:transcription cis-regulatory region binding"/>
    <property type="evidence" value="ECO:0007669"/>
    <property type="project" value="TreeGrafter"/>
</dbReference>
<gene>
    <name evidence="5" type="ORF">Q8A57_10755</name>
</gene>
<dbReference type="Pfam" id="PF12625">
    <property type="entry name" value="Arabinose_bd"/>
    <property type="match status" value="1"/>
</dbReference>